<dbReference type="Gene3D" id="2.20.110.10">
    <property type="entry name" value="Histone H3 K4-specific methyltransferase SET7/9 N-terminal domain"/>
    <property type="match status" value="1"/>
</dbReference>
<dbReference type="OrthoDB" id="1467310at2"/>
<protein>
    <submittedName>
        <fullName evidence="1">MORN variant repeat-containing protein</fullName>
    </submittedName>
</protein>
<name>F2IGH0_FLUTR</name>
<reference evidence="1 2" key="1">
    <citation type="journal article" date="2011" name="Stand. Genomic Sci.">
        <title>Complete genome sequence of the gliding freshwater bacterium Fluviicola taffensis type strain (RW262).</title>
        <authorList>
            <person name="Woyke T."/>
            <person name="Chertkov O."/>
            <person name="Lapidus A."/>
            <person name="Nolan M."/>
            <person name="Lucas S."/>
            <person name="Del Rio T.G."/>
            <person name="Tice H."/>
            <person name="Cheng J.F."/>
            <person name="Tapia R."/>
            <person name="Han C."/>
            <person name="Goodwin L."/>
            <person name="Pitluck S."/>
            <person name="Liolios K."/>
            <person name="Pagani I."/>
            <person name="Ivanova N."/>
            <person name="Huntemann M."/>
            <person name="Mavromatis K."/>
            <person name="Mikhailova N."/>
            <person name="Pati A."/>
            <person name="Chen A."/>
            <person name="Palaniappan K."/>
            <person name="Land M."/>
            <person name="Hauser L."/>
            <person name="Brambilla E.M."/>
            <person name="Rohde M."/>
            <person name="Mwirichia R."/>
            <person name="Sikorski J."/>
            <person name="Tindall B.J."/>
            <person name="Goker M."/>
            <person name="Bristow J."/>
            <person name="Eisen J.A."/>
            <person name="Markowitz V."/>
            <person name="Hugenholtz P."/>
            <person name="Klenk H.P."/>
            <person name="Kyrpides N.C."/>
        </authorList>
    </citation>
    <scope>NUCLEOTIDE SEQUENCE [LARGE SCALE GENOMIC DNA]</scope>
    <source>
        <strain evidence="2">DSM 16823 / RW262 / RW262</strain>
    </source>
</reference>
<proteinExistence type="predicted"/>
<dbReference type="SUPFAM" id="SSF82185">
    <property type="entry name" value="Histone H3 K4-specific methyltransferase SET7/9 N-terminal domain"/>
    <property type="match status" value="1"/>
</dbReference>
<dbReference type="Proteomes" id="UP000007463">
    <property type="component" value="Chromosome"/>
</dbReference>
<dbReference type="RefSeq" id="WP_013685349.1">
    <property type="nucleotide sequence ID" value="NC_015321.1"/>
</dbReference>
<accession>F2IGH0</accession>
<dbReference type="KEGG" id="fte:Fluta_0571"/>
<evidence type="ECO:0000313" key="1">
    <source>
        <dbReference type="EMBL" id="AEA42576.1"/>
    </source>
</evidence>
<dbReference type="AlphaFoldDB" id="F2IGH0"/>
<gene>
    <name evidence="1" type="ordered locus">Fluta_0571</name>
</gene>
<reference evidence="2" key="2">
    <citation type="submission" date="2011-02" db="EMBL/GenBank/DDBJ databases">
        <title>The complete genome of Fluviicola taffensis DSM 16823.</title>
        <authorList>
            <consortium name="US DOE Joint Genome Institute (JGI-PGF)"/>
            <person name="Lucas S."/>
            <person name="Copeland A."/>
            <person name="Lapidus A."/>
            <person name="Bruce D."/>
            <person name="Goodwin L."/>
            <person name="Pitluck S."/>
            <person name="Kyrpides N."/>
            <person name="Mavromatis K."/>
            <person name="Ivanova N."/>
            <person name="Mikhailova N."/>
            <person name="Pagani I."/>
            <person name="Chertkov O."/>
            <person name="Detter J.C."/>
            <person name="Han C."/>
            <person name="Tapia R."/>
            <person name="Land M."/>
            <person name="Hauser L."/>
            <person name="Markowitz V."/>
            <person name="Cheng J.-F."/>
            <person name="Hugenholtz P."/>
            <person name="Woyke T."/>
            <person name="Wu D."/>
            <person name="Tindall B."/>
            <person name="Pomrenke H.G."/>
            <person name="Brambilla E."/>
            <person name="Klenk H.-P."/>
            <person name="Eisen J.A."/>
        </authorList>
    </citation>
    <scope>NUCLEOTIDE SEQUENCE [LARGE SCALE GENOMIC DNA]</scope>
    <source>
        <strain evidence="2">DSM 16823 / RW262 / RW262</strain>
    </source>
</reference>
<evidence type="ECO:0000313" key="2">
    <source>
        <dbReference type="Proteomes" id="UP000007463"/>
    </source>
</evidence>
<organism evidence="1 2">
    <name type="scientific">Fluviicola taffensis (strain DSM 16823 / NCIMB 13979 / RW262)</name>
    <dbReference type="NCBI Taxonomy" id="755732"/>
    <lineage>
        <taxon>Bacteria</taxon>
        <taxon>Pseudomonadati</taxon>
        <taxon>Bacteroidota</taxon>
        <taxon>Flavobacteriia</taxon>
        <taxon>Flavobacteriales</taxon>
        <taxon>Crocinitomicaceae</taxon>
        <taxon>Fluviicola</taxon>
    </lineage>
</organism>
<dbReference type="EMBL" id="CP002542">
    <property type="protein sequence ID" value="AEA42576.1"/>
    <property type="molecule type" value="Genomic_DNA"/>
</dbReference>
<dbReference type="HOGENOM" id="CLU_496737_0_0_10"/>
<dbReference type="STRING" id="755732.Fluta_0571"/>
<dbReference type="eggNOG" id="COG2849">
    <property type="taxonomic scope" value="Bacteria"/>
</dbReference>
<keyword evidence="2" id="KW-1185">Reference proteome</keyword>
<sequence>MKKYFSITFLILTFEIYSQSPPMDQYGRSPQFVFGAIENPELKTISIECNKIFEQLLKRKTTEWGVRLGLNYKLYHFLDESDIEISKDSNIKGAHGAEIKNDYDTSTIGSKHVYALGKLEIPTKFKRKIEWLDYNLALGEENDFQNFKKLKIFTTQSVNGNDLFISPKNFGSGALRMEYPGSPFFWKNVTQIKNLKSLQFDLSSNFTESGDLGSIYLLNPPESDLFSMKKLSNVHFSELQFLPVNFYDFKKLNYLSVNMISTPELVNLALVMYSFGKDTSHGNWNIFLREVDLSQEIKIPITGKFETFYKNGLQLCEGNYKDGVPHGTWSFWYQDGKLAQKRNYINGKRDGIWIFCAPSQQTEFYIDTVVQMTYDKGQLNSLLSKKINNINYNPEDCNSYENSIDIEQIVEFNLNWKSETEVTIQKKQYSINLPKSNSRDTLKGSIEIWSYSNKGWNYHFEEYCKGSKSELYIKDLSGKSFVAPHYSCIKYLYKDGSILREAQWTIDLENCYQEYIESENRDHTDELEVIKKEKKYLSNDDWLCKPQL</sequence>